<comment type="caution">
    <text evidence="3">The sequence shown here is derived from an EMBL/GenBank/DDBJ whole genome shotgun (WGS) entry which is preliminary data.</text>
</comment>
<feature type="domain" description="Response regulatory" evidence="2">
    <location>
        <begin position="11"/>
        <end position="127"/>
    </location>
</feature>
<evidence type="ECO:0000313" key="3">
    <source>
        <dbReference type="EMBL" id="MBT1073402.1"/>
    </source>
</evidence>
<dbReference type="RefSeq" id="WP_214301408.1">
    <property type="nucleotide sequence ID" value="NZ_JAHDYS010000021.1"/>
</dbReference>
<evidence type="ECO:0000256" key="1">
    <source>
        <dbReference type="PROSITE-ProRule" id="PRU00169"/>
    </source>
</evidence>
<feature type="modified residue" description="4-aspartylphosphate" evidence="1">
    <location>
        <position position="62"/>
    </location>
</feature>
<protein>
    <submittedName>
        <fullName evidence="3">Response regulator</fullName>
    </submittedName>
</protein>
<organism evidence="3 4">
    <name type="scientific">Pelotalea chapellei</name>
    <dbReference type="NCBI Taxonomy" id="44671"/>
    <lineage>
        <taxon>Bacteria</taxon>
        <taxon>Pseudomonadati</taxon>
        <taxon>Thermodesulfobacteriota</taxon>
        <taxon>Desulfuromonadia</taxon>
        <taxon>Geobacterales</taxon>
        <taxon>Geobacteraceae</taxon>
        <taxon>Pelotalea</taxon>
    </lineage>
</organism>
<dbReference type="Proteomes" id="UP000784128">
    <property type="component" value="Unassembled WGS sequence"/>
</dbReference>
<dbReference type="SUPFAM" id="SSF52172">
    <property type="entry name" value="CheY-like"/>
    <property type="match status" value="1"/>
</dbReference>
<keyword evidence="4" id="KW-1185">Reference proteome</keyword>
<dbReference type="InterPro" id="IPR001789">
    <property type="entry name" value="Sig_transdc_resp-reg_receiver"/>
</dbReference>
<gene>
    <name evidence="3" type="ORF">KJB30_16540</name>
</gene>
<dbReference type="Gene3D" id="3.40.50.2300">
    <property type="match status" value="1"/>
</dbReference>
<proteinExistence type="predicted"/>
<dbReference type="PANTHER" id="PTHR43228">
    <property type="entry name" value="TWO-COMPONENT RESPONSE REGULATOR"/>
    <property type="match status" value="1"/>
</dbReference>
<evidence type="ECO:0000313" key="4">
    <source>
        <dbReference type="Proteomes" id="UP000784128"/>
    </source>
</evidence>
<name>A0ABS5UCK4_9BACT</name>
<reference evidence="3 4" key="1">
    <citation type="submission" date="2021-05" db="EMBL/GenBank/DDBJ databases">
        <title>The draft genome of Geobacter chapellei DSM 13688.</title>
        <authorList>
            <person name="Xu Z."/>
            <person name="Masuda Y."/>
            <person name="Itoh H."/>
            <person name="Senoo K."/>
        </authorList>
    </citation>
    <scope>NUCLEOTIDE SEQUENCE [LARGE SCALE GENOMIC DNA]</scope>
    <source>
        <strain evidence="3 4">DSM 13688</strain>
    </source>
</reference>
<dbReference type="PROSITE" id="PS50110">
    <property type="entry name" value="RESPONSE_REGULATORY"/>
    <property type="match status" value="1"/>
</dbReference>
<dbReference type="SMART" id="SM00448">
    <property type="entry name" value="REC"/>
    <property type="match status" value="1"/>
</dbReference>
<accession>A0ABS5UCK4</accession>
<sequence length="131" mass="14723">MVAEKTPSSFSLLLVEDDNIVCMVVGRMVARKFPEAKVYTADNGQVGLDLFREHVPRIVVTDINLPFMDGIEMASQIKMINAETKFIVLTGYSDQSHLEKFKEIGFEEYMIKPVDFDKLFAAIEKCVPTAG</sequence>
<dbReference type="InterPro" id="IPR052048">
    <property type="entry name" value="ST_Response_Regulator"/>
</dbReference>
<dbReference type="Pfam" id="PF00072">
    <property type="entry name" value="Response_reg"/>
    <property type="match status" value="1"/>
</dbReference>
<dbReference type="EMBL" id="JAHDYS010000021">
    <property type="protein sequence ID" value="MBT1073402.1"/>
    <property type="molecule type" value="Genomic_DNA"/>
</dbReference>
<dbReference type="PANTHER" id="PTHR43228:SF1">
    <property type="entry name" value="TWO-COMPONENT RESPONSE REGULATOR ARR22"/>
    <property type="match status" value="1"/>
</dbReference>
<keyword evidence="1" id="KW-0597">Phosphoprotein</keyword>
<dbReference type="InterPro" id="IPR011006">
    <property type="entry name" value="CheY-like_superfamily"/>
</dbReference>
<evidence type="ECO:0000259" key="2">
    <source>
        <dbReference type="PROSITE" id="PS50110"/>
    </source>
</evidence>